<comment type="cofactor">
    <cofactor evidence="2">
        <name>heme</name>
        <dbReference type="ChEBI" id="CHEBI:30413"/>
    </cofactor>
</comment>
<dbReference type="GO" id="GO:0020037">
    <property type="term" value="F:heme binding"/>
    <property type="evidence" value="ECO:0007669"/>
    <property type="project" value="InterPro"/>
</dbReference>
<dbReference type="PRINTS" id="PR00463">
    <property type="entry name" value="EP450I"/>
</dbReference>
<sequence>MDLLKCAVVSVVEVYACTTLNLQQVQGYHPLSLVLLLLLTQYLALKLSNIFIYPFWFSPLRHIPGPKGDNPLLGSALEQLRAGPGVLELSWCRTFPDAKIIRYFGVGNQEYVLLNSRKAHRDVLQKNCYDFQKPHWLARIVGEIAGTGLLFAEGDFHKKQRRLLTGQYSGTALVCALAARKHELMRMLEQELCQLINTKIGNKQSADLECSSLLMNTTLDVIGLAVLGRELSALSVPSPFAEHYDTLFATSNVGNLIAVIHQAIPIRWALPIKVNRDFLHSRNQIRVLLLQHIRKRKEELALTHNASTQDQSNSGSSRDLLTLMIEEKLDVSDGWTEDNILGHLLNFMAAGHETSAGALTWALHALSIYPHIQFRLRDEVLNSAAAGPSPTEAELDSLNYLSNFLRELMALIALSTPREAIKDVTIDGVFLPKGTNVIIVPSLPHFDIKTWGPSVDEFNPDRFTNLPKEAQDPWATQTFLGGPRICIGKSFAMLEMKAIMVALIKEFEFSSLGFKVEQQKGGQSRRPAGGLTLRIKKVER</sequence>
<name>A0A8T9BIL5_9HELO</name>
<keyword evidence="2" id="KW-0479">Metal-binding</keyword>
<dbReference type="PRINTS" id="PR00385">
    <property type="entry name" value="P450"/>
</dbReference>
<dbReference type="InterPro" id="IPR036396">
    <property type="entry name" value="Cyt_P450_sf"/>
</dbReference>
<keyword evidence="2" id="KW-0349">Heme</keyword>
<dbReference type="OrthoDB" id="1470350at2759"/>
<dbReference type="GO" id="GO:0004497">
    <property type="term" value="F:monooxygenase activity"/>
    <property type="evidence" value="ECO:0007669"/>
    <property type="project" value="UniProtKB-KW"/>
</dbReference>
<dbReference type="InterPro" id="IPR050121">
    <property type="entry name" value="Cytochrome_P450_monoxygenase"/>
</dbReference>
<dbReference type="AlphaFoldDB" id="A0A8T9BIL5"/>
<dbReference type="SUPFAM" id="SSF48264">
    <property type="entry name" value="Cytochrome P450"/>
    <property type="match status" value="1"/>
</dbReference>
<keyword evidence="3" id="KW-0560">Oxidoreductase</keyword>
<feature type="binding site" description="axial binding residue" evidence="2">
    <location>
        <position position="486"/>
    </location>
    <ligand>
        <name>heme</name>
        <dbReference type="ChEBI" id="CHEBI:30413"/>
    </ligand>
    <ligandPart>
        <name>Fe</name>
        <dbReference type="ChEBI" id="CHEBI:18248"/>
    </ligandPart>
</feature>
<comment type="similarity">
    <text evidence="1">Belongs to the cytochrome P450 family.</text>
</comment>
<reference evidence="3 4" key="1">
    <citation type="submission" date="2018-05" db="EMBL/GenBank/DDBJ databases">
        <title>Whole genome sequencing for identification of molecular markers to develop diagnostic detection tools for the regulated plant pathogen Lachnellula willkommii.</title>
        <authorList>
            <person name="Giroux E."/>
            <person name="Bilodeau G."/>
        </authorList>
    </citation>
    <scope>NUCLEOTIDE SEQUENCE [LARGE SCALE GENOMIC DNA]</scope>
    <source>
        <strain evidence="3 4">CBS 203.66</strain>
    </source>
</reference>
<dbReference type="Proteomes" id="UP000469559">
    <property type="component" value="Unassembled WGS sequence"/>
</dbReference>
<dbReference type="PANTHER" id="PTHR24305">
    <property type="entry name" value="CYTOCHROME P450"/>
    <property type="match status" value="1"/>
</dbReference>
<accession>A0A8T9BIL5</accession>
<dbReference type="Gene3D" id="1.10.630.10">
    <property type="entry name" value="Cytochrome P450"/>
    <property type="match status" value="1"/>
</dbReference>
<dbReference type="EMBL" id="QGMF01000098">
    <property type="protein sequence ID" value="TVY19605.1"/>
    <property type="molecule type" value="Genomic_DNA"/>
</dbReference>
<dbReference type="InterPro" id="IPR001128">
    <property type="entry name" value="Cyt_P450"/>
</dbReference>
<organism evidence="3 4">
    <name type="scientific">Lachnellula arida</name>
    <dbReference type="NCBI Taxonomy" id="1316785"/>
    <lineage>
        <taxon>Eukaryota</taxon>
        <taxon>Fungi</taxon>
        <taxon>Dikarya</taxon>
        <taxon>Ascomycota</taxon>
        <taxon>Pezizomycotina</taxon>
        <taxon>Leotiomycetes</taxon>
        <taxon>Helotiales</taxon>
        <taxon>Lachnaceae</taxon>
        <taxon>Lachnellula</taxon>
    </lineage>
</organism>
<protein>
    <submittedName>
        <fullName evidence="3">Cytochrome P450 monooxygenase FUM15</fullName>
    </submittedName>
</protein>
<keyword evidence="2" id="KW-0408">Iron</keyword>
<dbReference type="Pfam" id="PF00067">
    <property type="entry name" value="p450"/>
    <property type="match status" value="1"/>
</dbReference>
<dbReference type="GO" id="GO:0005506">
    <property type="term" value="F:iron ion binding"/>
    <property type="evidence" value="ECO:0007669"/>
    <property type="project" value="InterPro"/>
</dbReference>
<keyword evidence="3" id="KW-0503">Monooxygenase</keyword>
<keyword evidence="4" id="KW-1185">Reference proteome</keyword>
<evidence type="ECO:0000313" key="4">
    <source>
        <dbReference type="Proteomes" id="UP000469559"/>
    </source>
</evidence>
<dbReference type="InterPro" id="IPR002401">
    <property type="entry name" value="Cyt_P450_E_grp-I"/>
</dbReference>
<evidence type="ECO:0000256" key="1">
    <source>
        <dbReference type="ARBA" id="ARBA00010617"/>
    </source>
</evidence>
<dbReference type="PANTHER" id="PTHR24305:SF166">
    <property type="entry name" value="CYTOCHROME P450 12A4, MITOCHONDRIAL-RELATED"/>
    <property type="match status" value="1"/>
</dbReference>
<proteinExistence type="inferred from homology"/>
<dbReference type="GO" id="GO:0016705">
    <property type="term" value="F:oxidoreductase activity, acting on paired donors, with incorporation or reduction of molecular oxygen"/>
    <property type="evidence" value="ECO:0007669"/>
    <property type="project" value="InterPro"/>
</dbReference>
<evidence type="ECO:0000256" key="2">
    <source>
        <dbReference type="PIRSR" id="PIRSR602401-1"/>
    </source>
</evidence>
<gene>
    <name evidence="3" type="primary">FUM15_1</name>
    <name evidence="3" type="ORF">LARI1_G000769</name>
</gene>
<comment type="caution">
    <text evidence="3">The sequence shown here is derived from an EMBL/GenBank/DDBJ whole genome shotgun (WGS) entry which is preliminary data.</text>
</comment>
<evidence type="ECO:0000313" key="3">
    <source>
        <dbReference type="EMBL" id="TVY19605.1"/>
    </source>
</evidence>